<dbReference type="OrthoDB" id="1170793at2"/>
<organism evidence="3 4">
    <name type="scientific">Sphingobacterium corticibacter</name>
    <dbReference type="NCBI Taxonomy" id="2171749"/>
    <lineage>
        <taxon>Bacteria</taxon>
        <taxon>Pseudomonadati</taxon>
        <taxon>Bacteroidota</taxon>
        <taxon>Sphingobacteriia</taxon>
        <taxon>Sphingobacteriales</taxon>
        <taxon>Sphingobacteriaceae</taxon>
        <taxon>Sphingobacterium</taxon>
    </lineage>
</organism>
<dbReference type="Proteomes" id="UP000245627">
    <property type="component" value="Unassembled WGS sequence"/>
</dbReference>
<sequence>MLSQDIIHLIQEHQIPAAKAGVLPDVILQKIRENSWFDLWVPKEYGGLEQSLVEGCRLLESLAYWDGSLGWTVTLCAGANMFAGFIDAATANALFSTGNVCFGGSGRASGKAIQVADGYRLTGRWSYATGAPHLTHFTCNAVVIDGEKEFSGKPEVIKSFFVPRDQVLIEPDWQTFGLETTASHSFTIQDVFVPSENSFELNPTYATYPGKLFQYPFQPFAECTLFVNYLGMYARYTDLVQKNFYLRAKHTEWQDKHGKLFFKQLNIAQQLAVNTRQTLYDLMVQSWSSLLQSREKDNVVIYEKIGRLTRQSLSAMRSHLLDLHVKCGIEAAQLDSELNIVFRNFFTATQHALLQS</sequence>
<keyword evidence="4" id="KW-1185">Reference proteome</keyword>
<accession>A0A2T8HID1</accession>
<evidence type="ECO:0000259" key="2">
    <source>
        <dbReference type="Pfam" id="PF02771"/>
    </source>
</evidence>
<evidence type="ECO:0000256" key="1">
    <source>
        <dbReference type="ARBA" id="ARBA00023002"/>
    </source>
</evidence>
<comment type="caution">
    <text evidence="3">The sequence shown here is derived from an EMBL/GenBank/DDBJ whole genome shotgun (WGS) entry which is preliminary data.</text>
</comment>
<proteinExistence type="predicted"/>
<dbReference type="Gene3D" id="2.40.110.10">
    <property type="entry name" value="Butyryl-CoA Dehydrogenase, subunit A, domain 2"/>
    <property type="match status" value="1"/>
</dbReference>
<dbReference type="InterPro" id="IPR046373">
    <property type="entry name" value="Acyl-CoA_Oxase/DH_mid-dom_sf"/>
</dbReference>
<dbReference type="PANTHER" id="PTHR43884:SF25">
    <property type="entry name" value="ACYL-COA DEHYDROGENASE YDBM-RELATED"/>
    <property type="match status" value="1"/>
</dbReference>
<dbReference type="InterPro" id="IPR009100">
    <property type="entry name" value="AcylCoA_DH/oxidase_NM_dom_sf"/>
</dbReference>
<gene>
    <name evidence="3" type="ORF">DC487_09105</name>
</gene>
<dbReference type="PIRSF" id="PIRSF016578">
    <property type="entry name" value="HsaA"/>
    <property type="match status" value="1"/>
</dbReference>
<dbReference type="AlphaFoldDB" id="A0A2T8HID1"/>
<keyword evidence="1" id="KW-0560">Oxidoreductase</keyword>
<evidence type="ECO:0000313" key="4">
    <source>
        <dbReference type="Proteomes" id="UP000245627"/>
    </source>
</evidence>
<dbReference type="Pfam" id="PF02771">
    <property type="entry name" value="Acyl-CoA_dh_N"/>
    <property type="match status" value="1"/>
</dbReference>
<dbReference type="SUPFAM" id="SSF56645">
    <property type="entry name" value="Acyl-CoA dehydrogenase NM domain-like"/>
    <property type="match status" value="1"/>
</dbReference>
<dbReference type="GO" id="GO:0003995">
    <property type="term" value="F:acyl-CoA dehydrogenase activity"/>
    <property type="evidence" value="ECO:0007669"/>
    <property type="project" value="TreeGrafter"/>
</dbReference>
<name>A0A2T8HID1_9SPHI</name>
<evidence type="ECO:0000313" key="3">
    <source>
        <dbReference type="EMBL" id="PVH25082.1"/>
    </source>
</evidence>
<dbReference type="EMBL" id="QDKG01000003">
    <property type="protein sequence ID" value="PVH25082.1"/>
    <property type="molecule type" value="Genomic_DNA"/>
</dbReference>
<dbReference type="PANTHER" id="PTHR43884">
    <property type="entry name" value="ACYL-COA DEHYDROGENASE"/>
    <property type="match status" value="1"/>
</dbReference>
<dbReference type="Gene3D" id="1.10.540.10">
    <property type="entry name" value="Acyl-CoA dehydrogenase/oxidase, N-terminal domain"/>
    <property type="match status" value="1"/>
</dbReference>
<dbReference type="RefSeq" id="WP_116775671.1">
    <property type="nucleotide sequence ID" value="NZ_QDKG01000003.1"/>
</dbReference>
<reference evidence="3 4" key="1">
    <citation type="submission" date="2018-04" db="EMBL/GenBank/DDBJ databases">
        <title>Sphingobacterium cortibacter sp. nov.</title>
        <authorList>
            <person name="Li Y."/>
        </authorList>
    </citation>
    <scope>NUCLEOTIDE SEQUENCE [LARGE SCALE GENOMIC DNA]</scope>
    <source>
        <strain evidence="3 4">2c-3</strain>
    </source>
</reference>
<protein>
    <submittedName>
        <fullName evidence="3">Acyl-CoA dehydrogenase</fullName>
    </submittedName>
</protein>
<dbReference type="InterPro" id="IPR037069">
    <property type="entry name" value="AcylCoA_DH/ox_N_sf"/>
</dbReference>
<feature type="domain" description="Acyl-CoA dehydrogenase/oxidase N-terminal" evidence="2">
    <location>
        <begin position="19"/>
        <end position="75"/>
    </location>
</feature>
<dbReference type="GO" id="GO:0050660">
    <property type="term" value="F:flavin adenine dinucleotide binding"/>
    <property type="evidence" value="ECO:0007669"/>
    <property type="project" value="InterPro"/>
</dbReference>
<dbReference type="InterPro" id="IPR013786">
    <property type="entry name" value="AcylCoA_DH/ox_N"/>
</dbReference>